<dbReference type="PROSITE" id="PS50086">
    <property type="entry name" value="TBC_RABGAP"/>
    <property type="match status" value="1"/>
</dbReference>
<dbReference type="InterPro" id="IPR000195">
    <property type="entry name" value="Rab-GAP-TBC_dom"/>
</dbReference>
<dbReference type="FunFam" id="1.10.8.270:FF:000017">
    <property type="entry name" value="TBC1 domain family member 16"/>
    <property type="match status" value="1"/>
</dbReference>
<evidence type="ECO:0000256" key="1">
    <source>
        <dbReference type="ARBA" id="ARBA00022468"/>
    </source>
</evidence>
<proteinExistence type="predicted"/>
<keyword evidence="4" id="KW-1185">Reference proteome</keyword>
<evidence type="ECO:0000313" key="4">
    <source>
        <dbReference type="Proteomes" id="UP000827092"/>
    </source>
</evidence>
<protein>
    <recommendedName>
        <fullName evidence="2">Rab-GAP TBC domain-containing protein</fullName>
    </recommendedName>
</protein>
<reference evidence="3 4" key="1">
    <citation type="journal article" date="2022" name="Nat. Ecol. Evol.">
        <title>A masculinizing supergene underlies an exaggerated male reproductive morph in a spider.</title>
        <authorList>
            <person name="Hendrickx F."/>
            <person name="De Corte Z."/>
            <person name="Sonet G."/>
            <person name="Van Belleghem S.M."/>
            <person name="Kostlbacher S."/>
            <person name="Vangestel C."/>
        </authorList>
    </citation>
    <scope>NUCLEOTIDE SEQUENCE [LARGE SCALE GENOMIC DNA]</scope>
    <source>
        <strain evidence="3">W744_W776</strain>
    </source>
</reference>
<dbReference type="SUPFAM" id="SSF47923">
    <property type="entry name" value="Ypt/Rab-GAP domain of gyp1p"/>
    <property type="match status" value="2"/>
</dbReference>
<sequence length="319" mass="37568">MSAAEQDVFWRTIQCTVEKDVVRTDRSHPFFAGEDNPNIEIMKNILLNYGFYNPKIGYTQGMSDLLAPILATVQNESEAFWCFVGLMQKTIFVTCPKDFDMDINLNYLRELFRIMNHRFYLHLCASDALDLLFVHRWILLCFKREFPEAEAMRMWEACWAHYQTDYFHLFLCSAIVAIYGDDVVEQKLRADEMMVHFSSLAMHMSGELVLRKARGVLHQFRLLPRIPCTLGTRGPGVPLWGTGPIHEDRMRGMEEIQSECSREHRDYSCYVWWTKPIYEDCLRGCIKCFGIDVYLTIKLHRELTLRIEYLKVVFFIYNS</sequence>
<dbReference type="PANTHER" id="PTHR22957:SF547">
    <property type="entry name" value="TBC1 DOMAIN FAMILY MEMBER 16"/>
    <property type="match status" value="1"/>
</dbReference>
<keyword evidence="1" id="KW-0343">GTPase activation</keyword>
<dbReference type="Proteomes" id="UP000827092">
    <property type="component" value="Unassembled WGS sequence"/>
</dbReference>
<name>A0AAV6V6E0_9ARAC</name>
<comment type="caution">
    <text evidence="3">The sequence shown here is derived from an EMBL/GenBank/DDBJ whole genome shotgun (WGS) entry which is preliminary data.</text>
</comment>
<dbReference type="Gene3D" id="1.10.472.80">
    <property type="entry name" value="Ypt/Rab-GAP domain of gyp1p, domain 3"/>
    <property type="match status" value="1"/>
</dbReference>
<dbReference type="Gene3D" id="1.10.8.270">
    <property type="entry name" value="putative rabgap domain of human tbc1 domain family member 14 like domains"/>
    <property type="match status" value="1"/>
</dbReference>
<feature type="domain" description="Rab-GAP TBC" evidence="2">
    <location>
        <begin position="1"/>
        <end position="162"/>
    </location>
</feature>
<accession>A0AAV6V6E0</accession>
<dbReference type="PANTHER" id="PTHR22957">
    <property type="entry name" value="TBC1 DOMAIN FAMILY MEMBER GTPASE-ACTIVATING PROTEIN"/>
    <property type="match status" value="1"/>
</dbReference>
<organism evidence="3 4">
    <name type="scientific">Oedothorax gibbosus</name>
    <dbReference type="NCBI Taxonomy" id="931172"/>
    <lineage>
        <taxon>Eukaryota</taxon>
        <taxon>Metazoa</taxon>
        <taxon>Ecdysozoa</taxon>
        <taxon>Arthropoda</taxon>
        <taxon>Chelicerata</taxon>
        <taxon>Arachnida</taxon>
        <taxon>Araneae</taxon>
        <taxon>Araneomorphae</taxon>
        <taxon>Entelegynae</taxon>
        <taxon>Araneoidea</taxon>
        <taxon>Linyphiidae</taxon>
        <taxon>Erigoninae</taxon>
        <taxon>Oedothorax</taxon>
    </lineage>
</organism>
<dbReference type="EMBL" id="JAFNEN010000163">
    <property type="protein sequence ID" value="KAG8191231.1"/>
    <property type="molecule type" value="Genomic_DNA"/>
</dbReference>
<dbReference type="GO" id="GO:0005769">
    <property type="term" value="C:early endosome"/>
    <property type="evidence" value="ECO:0007669"/>
    <property type="project" value="TreeGrafter"/>
</dbReference>
<dbReference type="FunFam" id="1.10.472.80:FF:000020">
    <property type="entry name" value="TBC1 domain family, member 16"/>
    <property type="match status" value="1"/>
</dbReference>
<gene>
    <name evidence="3" type="ORF">JTE90_021965</name>
</gene>
<dbReference type="GO" id="GO:0005096">
    <property type="term" value="F:GTPase activator activity"/>
    <property type="evidence" value="ECO:0007669"/>
    <property type="project" value="UniProtKB-KW"/>
</dbReference>
<evidence type="ECO:0000259" key="2">
    <source>
        <dbReference type="PROSITE" id="PS50086"/>
    </source>
</evidence>
<dbReference type="Pfam" id="PF00566">
    <property type="entry name" value="RabGAP-TBC"/>
    <property type="match status" value="1"/>
</dbReference>
<evidence type="ECO:0000313" key="3">
    <source>
        <dbReference type="EMBL" id="KAG8191231.1"/>
    </source>
</evidence>
<dbReference type="AlphaFoldDB" id="A0AAV6V6E0"/>
<dbReference type="InterPro" id="IPR035969">
    <property type="entry name" value="Rab-GAP_TBC_sf"/>
</dbReference>
<dbReference type="SMART" id="SM00164">
    <property type="entry name" value="TBC"/>
    <property type="match status" value="1"/>
</dbReference>